<keyword evidence="1 3" id="KW-0378">Hydrolase</keyword>
<dbReference type="InterPro" id="IPR001547">
    <property type="entry name" value="Glyco_hydro_5"/>
</dbReference>
<comment type="caution">
    <text evidence="5">The sequence shown here is derived from an EMBL/GenBank/DDBJ whole genome shotgun (WGS) entry which is preliminary data.</text>
</comment>
<dbReference type="InterPro" id="IPR051923">
    <property type="entry name" value="Glycosyl_Hydrolase_39"/>
</dbReference>
<feature type="domain" description="Glycoside hydrolase family 5" evidence="4">
    <location>
        <begin position="44"/>
        <end position="283"/>
    </location>
</feature>
<dbReference type="Proteomes" id="UP000520592">
    <property type="component" value="Unassembled WGS sequence"/>
</dbReference>
<proteinExistence type="inferred from homology"/>
<dbReference type="InterPro" id="IPR017853">
    <property type="entry name" value="GH"/>
</dbReference>
<dbReference type="PANTHER" id="PTHR12631">
    <property type="entry name" value="ALPHA-L-IDURONIDASE"/>
    <property type="match status" value="1"/>
</dbReference>
<keyword evidence="2 3" id="KW-0326">Glycosidase</keyword>
<evidence type="ECO:0000313" key="6">
    <source>
        <dbReference type="Proteomes" id="UP000520592"/>
    </source>
</evidence>
<evidence type="ECO:0000256" key="2">
    <source>
        <dbReference type="ARBA" id="ARBA00023295"/>
    </source>
</evidence>
<evidence type="ECO:0000256" key="3">
    <source>
        <dbReference type="RuleBase" id="RU361153"/>
    </source>
</evidence>
<dbReference type="Gene3D" id="3.20.20.80">
    <property type="entry name" value="Glycosidases"/>
    <property type="match status" value="1"/>
</dbReference>
<sequence length="441" mass="48390">MLRRPFLWLPLLGLLAGVASTLPWSSGAQAQVLLKAPRTVEWKNFLGVNVQFQYFDPAIYQKQMEQLDALGLNWVRLTIHWPMIEPQPGAYDLATLDAAMAAMQNHHYNTVAYLVGSPSFASSAPAGTPSADQYPPSDFNLFASRMATLAQRYPQVNTWQVWNEPNIIWLPKEDPTAYYRLLTTTASAIRAVVPGKPVATAGMAYYSQMHSTPGLMLDSLLSQGLASQNIIAAYHPYSELPEGNSATTQDFLSQGNGLNGTLHGAGVSQVWATEWGWSSYSGPREMQALIGIGGQQDYTLRRLALMSAMDYQRIFLFNLSDLDSRASPRDQYYGLLDLDGDPKPVYTALKNFFDVTGPALQPADTPSLNNAPGDLFSITWTRGDGARVWMFWSASGTSLQLPGVTRAALFDPLAGTRTDLSDAQAVTVPLKTSLQLLVWSP</sequence>
<dbReference type="AlphaFoldDB" id="A0A7Y7YF97"/>
<evidence type="ECO:0000313" key="5">
    <source>
        <dbReference type="EMBL" id="NWC33960.1"/>
    </source>
</evidence>
<dbReference type="GO" id="GO:0004553">
    <property type="term" value="F:hydrolase activity, hydrolyzing O-glycosyl compounds"/>
    <property type="evidence" value="ECO:0007669"/>
    <property type="project" value="InterPro"/>
</dbReference>
<dbReference type="SUPFAM" id="SSF51445">
    <property type="entry name" value="(Trans)glycosidases"/>
    <property type="match status" value="1"/>
</dbReference>
<evidence type="ECO:0000259" key="4">
    <source>
        <dbReference type="Pfam" id="PF00150"/>
    </source>
</evidence>
<dbReference type="GO" id="GO:0000272">
    <property type="term" value="P:polysaccharide catabolic process"/>
    <property type="evidence" value="ECO:0007669"/>
    <property type="project" value="InterPro"/>
</dbReference>
<evidence type="ECO:0000256" key="1">
    <source>
        <dbReference type="ARBA" id="ARBA00022801"/>
    </source>
</evidence>
<accession>A0A7Y7YF97</accession>
<dbReference type="PANTHER" id="PTHR12631:SF10">
    <property type="entry name" value="BETA-XYLOSIDASE-LIKE PROTEIN-RELATED"/>
    <property type="match status" value="1"/>
</dbReference>
<comment type="similarity">
    <text evidence="3">Belongs to the glycosyl hydrolase 5 (cellulase A) family.</text>
</comment>
<organism evidence="5 6">
    <name type="scientific">Pseudomonas gingeri</name>
    <dbReference type="NCBI Taxonomy" id="117681"/>
    <lineage>
        <taxon>Bacteria</taxon>
        <taxon>Pseudomonadati</taxon>
        <taxon>Pseudomonadota</taxon>
        <taxon>Gammaproteobacteria</taxon>
        <taxon>Pseudomonadales</taxon>
        <taxon>Pseudomonadaceae</taxon>
        <taxon>Pseudomonas</taxon>
    </lineage>
</organism>
<protein>
    <submittedName>
        <fullName evidence="5">Cellulase family glycosylhydrolase</fullName>
    </submittedName>
</protein>
<dbReference type="EMBL" id="JACAQD010000017">
    <property type="protein sequence ID" value="NWC33960.1"/>
    <property type="molecule type" value="Genomic_DNA"/>
</dbReference>
<name>A0A7Y7YF97_9PSED</name>
<reference evidence="5 6" key="1">
    <citation type="submission" date="2020-04" db="EMBL/GenBank/DDBJ databases">
        <title>Molecular characterization of pseudomonads from Agaricus bisporus reveal novel blotch 2 pathogens in Western Europe.</title>
        <authorList>
            <person name="Taparia T."/>
            <person name="Krijger M."/>
            <person name="Haynes E."/>
            <person name="Elpinstone J.G."/>
            <person name="Noble R."/>
            <person name="Van Der Wolf J."/>
        </authorList>
    </citation>
    <scope>NUCLEOTIDE SEQUENCE [LARGE SCALE GENOMIC DNA]</scope>
    <source>
        <strain evidence="5 6">IPO3737</strain>
    </source>
</reference>
<gene>
    <name evidence="5" type="ORF">HX876_16280</name>
</gene>
<dbReference type="Pfam" id="PF00150">
    <property type="entry name" value="Cellulase"/>
    <property type="match status" value="1"/>
</dbReference>
<dbReference type="RefSeq" id="WP_177056540.1">
    <property type="nucleotide sequence ID" value="NZ_JACAPB010000024.1"/>
</dbReference>